<feature type="compositionally biased region" description="Low complexity" evidence="6">
    <location>
        <begin position="23"/>
        <end position="32"/>
    </location>
</feature>
<feature type="domain" description="Cysteine-rich transmembrane" evidence="7">
    <location>
        <begin position="20"/>
        <end position="65"/>
    </location>
</feature>
<evidence type="ECO:0000256" key="3">
    <source>
        <dbReference type="ARBA" id="ARBA00022692"/>
    </source>
</evidence>
<dbReference type="AlphaFoldDB" id="A9NPP2"/>
<comment type="similarity">
    <text evidence="2">Belongs to the CYSTM1 family.</text>
</comment>
<dbReference type="InterPro" id="IPR044850">
    <property type="entry name" value="WIH1-like"/>
</dbReference>
<evidence type="ECO:0000256" key="6">
    <source>
        <dbReference type="SAM" id="MobiDB-lite"/>
    </source>
</evidence>
<feature type="compositionally biased region" description="Pro residues" evidence="6">
    <location>
        <begin position="7"/>
        <end position="22"/>
    </location>
</feature>
<accession>A9NPP2</accession>
<evidence type="ECO:0000256" key="1">
    <source>
        <dbReference type="ARBA" id="ARBA00004167"/>
    </source>
</evidence>
<evidence type="ECO:0000259" key="7">
    <source>
        <dbReference type="Pfam" id="PF12734"/>
    </source>
</evidence>
<keyword evidence="4" id="KW-1133">Transmembrane helix</keyword>
<dbReference type="PANTHER" id="PTHR31568">
    <property type="entry name" value="RCG49325, ISOFORM CRA_A"/>
    <property type="match status" value="1"/>
</dbReference>
<sequence length="65" mass="7041">MSDNRSPPLPTSFPEGNPPPGYPSQAPQPQYAEGRSVKTQQRGEKGFIEGCLAAMCCCFLCEECC</sequence>
<protein>
    <recommendedName>
        <fullName evidence="7">Cysteine-rich transmembrane domain-containing protein</fullName>
    </recommendedName>
</protein>
<keyword evidence="5" id="KW-0472">Membrane</keyword>
<evidence type="ECO:0000313" key="9">
    <source>
        <dbReference type="EMBL" id="ABK25274.1"/>
    </source>
</evidence>
<dbReference type="EMBL" id="EF085979">
    <property type="protein sequence ID" value="ABK25274.1"/>
    <property type="molecule type" value="mRNA"/>
</dbReference>
<dbReference type="PANTHER" id="PTHR31568:SF66">
    <property type="entry name" value="PROTEIN CYSTEINE-RICH TRANSMEMBRANE MODULE 12"/>
    <property type="match status" value="1"/>
</dbReference>
<keyword evidence="3" id="KW-0812">Transmembrane</keyword>
<evidence type="ECO:0000256" key="2">
    <source>
        <dbReference type="ARBA" id="ARBA00009444"/>
    </source>
</evidence>
<comment type="subcellular location">
    <subcellularLocation>
        <location evidence="1">Membrane</location>
        <topology evidence="1">Single-pass membrane protein</topology>
    </subcellularLocation>
</comment>
<dbReference type="Pfam" id="PF12734">
    <property type="entry name" value="CYSTM"/>
    <property type="match status" value="1"/>
</dbReference>
<dbReference type="InterPro" id="IPR028144">
    <property type="entry name" value="CYSTM_dom"/>
</dbReference>
<evidence type="ECO:0000313" key="8">
    <source>
        <dbReference type="EMBL" id="ABK22603.1"/>
    </source>
</evidence>
<organism evidence="8">
    <name type="scientific">Picea sitchensis</name>
    <name type="common">Sitka spruce</name>
    <name type="synonym">Pinus sitchensis</name>
    <dbReference type="NCBI Taxonomy" id="3332"/>
    <lineage>
        <taxon>Eukaryota</taxon>
        <taxon>Viridiplantae</taxon>
        <taxon>Streptophyta</taxon>
        <taxon>Embryophyta</taxon>
        <taxon>Tracheophyta</taxon>
        <taxon>Spermatophyta</taxon>
        <taxon>Pinopsida</taxon>
        <taxon>Pinidae</taxon>
        <taxon>Conifers I</taxon>
        <taxon>Pinales</taxon>
        <taxon>Pinaceae</taxon>
        <taxon>Picea</taxon>
    </lineage>
</organism>
<dbReference type="EMBL" id="EF083253">
    <property type="protein sequence ID" value="ABK22603.1"/>
    <property type="molecule type" value="mRNA"/>
</dbReference>
<dbReference type="GO" id="GO:0005886">
    <property type="term" value="C:plasma membrane"/>
    <property type="evidence" value="ECO:0007669"/>
    <property type="project" value="InterPro"/>
</dbReference>
<name>A9NPP2_PICSI</name>
<proteinExistence type="evidence at transcript level"/>
<evidence type="ECO:0000256" key="4">
    <source>
        <dbReference type="ARBA" id="ARBA00022989"/>
    </source>
</evidence>
<reference evidence="8" key="1">
    <citation type="journal article" date="2008" name="BMC Genomics">
        <title>A conifer genomics resource of 200,000 spruce (Picea spp.) ESTs and 6,464 high-quality, sequence-finished full-length cDNAs for Sitka spruce (Picea sitchensis).</title>
        <authorList>
            <person name="Ralph S.G."/>
            <person name="Chun H.J."/>
            <person name="Kolosova N."/>
            <person name="Cooper D."/>
            <person name="Oddy C."/>
            <person name="Ritland C.E."/>
            <person name="Kirkpatrick R."/>
            <person name="Moore R."/>
            <person name="Barber S."/>
            <person name="Holt R.A."/>
            <person name="Jones S.J."/>
            <person name="Marra M.A."/>
            <person name="Douglas C.J."/>
            <person name="Ritland K."/>
            <person name="Bohlmann J."/>
        </authorList>
    </citation>
    <scope>NUCLEOTIDE SEQUENCE</scope>
    <source>
        <tissue evidence="8">Bark</tissue>
        <tissue evidence="9">Green portion of the leader tissue</tissue>
    </source>
</reference>
<feature type="region of interest" description="Disordered" evidence="6">
    <location>
        <begin position="1"/>
        <end position="39"/>
    </location>
</feature>
<evidence type="ECO:0000256" key="5">
    <source>
        <dbReference type="ARBA" id="ARBA00023136"/>
    </source>
</evidence>